<dbReference type="SUPFAM" id="SSF56281">
    <property type="entry name" value="Metallo-hydrolase/oxidoreductase"/>
    <property type="match status" value="1"/>
</dbReference>
<dbReference type="AlphaFoldDB" id="A0ABD6B4S0"/>
<evidence type="ECO:0000313" key="2">
    <source>
        <dbReference type="EMBL" id="MFD1525917.1"/>
    </source>
</evidence>
<dbReference type="RefSeq" id="WP_379731002.1">
    <property type="nucleotide sequence ID" value="NZ_JBHSWZ010000042.1"/>
</dbReference>
<dbReference type="Proteomes" id="UP001597111">
    <property type="component" value="Unassembled WGS sequence"/>
</dbReference>
<dbReference type="PANTHER" id="PTHR42663">
    <property type="entry name" value="HYDROLASE C777.06C-RELATED-RELATED"/>
    <property type="match status" value="1"/>
</dbReference>
<dbReference type="SMART" id="SM00849">
    <property type="entry name" value="Lactamase_B"/>
    <property type="match status" value="1"/>
</dbReference>
<evidence type="ECO:0000313" key="3">
    <source>
        <dbReference type="Proteomes" id="UP001597111"/>
    </source>
</evidence>
<feature type="domain" description="Metallo-beta-lactamase" evidence="1">
    <location>
        <begin position="31"/>
        <end position="226"/>
    </location>
</feature>
<proteinExistence type="predicted"/>
<keyword evidence="3" id="KW-1185">Reference proteome</keyword>
<dbReference type="PANTHER" id="PTHR42663:SF6">
    <property type="entry name" value="HYDROLASE C777.06C-RELATED"/>
    <property type="match status" value="1"/>
</dbReference>
<dbReference type="Pfam" id="PF12706">
    <property type="entry name" value="Lactamase_B_2"/>
    <property type="match status" value="1"/>
</dbReference>
<dbReference type="InterPro" id="IPR001279">
    <property type="entry name" value="Metallo-B-lactamas"/>
</dbReference>
<protein>
    <submittedName>
        <fullName evidence="2">MBL fold metallo-hydrolase</fullName>
    </submittedName>
</protein>
<reference evidence="2 3" key="1">
    <citation type="journal article" date="2019" name="Int. J. Syst. Evol. Microbiol.">
        <title>The Global Catalogue of Microorganisms (GCM) 10K type strain sequencing project: providing services to taxonomists for standard genome sequencing and annotation.</title>
        <authorList>
            <consortium name="The Broad Institute Genomics Platform"/>
            <consortium name="The Broad Institute Genome Sequencing Center for Infectious Disease"/>
            <person name="Wu L."/>
            <person name="Ma J."/>
        </authorList>
    </citation>
    <scope>NUCLEOTIDE SEQUENCE [LARGE SCALE GENOMIC DNA]</scope>
    <source>
        <strain evidence="2 3">CGMCC 1.12285</strain>
    </source>
</reference>
<dbReference type="EMBL" id="JBHUDH010000053">
    <property type="protein sequence ID" value="MFD1525917.1"/>
    <property type="molecule type" value="Genomic_DNA"/>
</dbReference>
<dbReference type="Gene3D" id="3.60.15.10">
    <property type="entry name" value="Ribonuclease Z/Hydroxyacylglutathione hydrolase-like"/>
    <property type="match status" value="1"/>
</dbReference>
<sequence>MRVTLLGTGDATGMPAALCDCEYCEQSAPRRRPAVLVESGDTTVVLDIGPDLVDQLQQTETYQVDAFFLTHFHRDHADGLLGLLQTLRSGTETAWNGAGDAHSFDLHMTETATDHLRDSFDYFLDLLEPTWSPTGVSIGELEISPFAVEHMRPEYETVGFVVREGDRAIAYAPDMESFVDEPPATDIDLFVCEGSPFVGLNHGPADELSAAIAKLDADRTVLVNASEHARREHTHELEKNAQAAGAELGADFEEYTIQ</sequence>
<dbReference type="InterPro" id="IPR036866">
    <property type="entry name" value="RibonucZ/Hydroxyglut_hydro"/>
</dbReference>
<name>A0ABD6B4S0_9EURY</name>
<organism evidence="2 3">
    <name type="scientific">Halolamina salina</name>
    <dbReference type="NCBI Taxonomy" id="1220023"/>
    <lineage>
        <taxon>Archaea</taxon>
        <taxon>Methanobacteriati</taxon>
        <taxon>Methanobacteriota</taxon>
        <taxon>Stenosarchaea group</taxon>
        <taxon>Halobacteria</taxon>
        <taxon>Halobacteriales</taxon>
        <taxon>Haloferacaceae</taxon>
    </lineage>
</organism>
<gene>
    <name evidence="2" type="ORF">ACFR9S_06310</name>
</gene>
<evidence type="ECO:0000259" key="1">
    <source>
        <dbReference type="SMART" id="SM00849"/>
    </source>
</evidence>
<accession>A0ABD6B4S0</accession>
<comment type="caution">
    <text evidence="2">The sequence shown here is derived from an EMBL/GenBank/DDBJ whole genome shotgun (WGS) entry which is preliminary data.</text>
</comment>